<keyword evidence="1" id="KW-0472">Membrane</keyword>
<dbReference type="VEuPathDB" id="VectorBase:GAUT020538"/>
<evidence type="ECO:0000256" key="1">
    <source>
        <dbReference type="SAM" id="Phobius"/>
    </source>
</evidence>
<dbReference type="AlphaFoldDB" id="A0A1A9UZ79"/>
<evidence type="ECO:0000313" key="2">
    <source>
        <dbReference type="EnsemblMetazoa" id="GAUT020538-PA"/>
    </source>
</evidence>
<dbReference type="Proteomes" id="UP000078200">
    <property type="component" value="Unassembled WGS sequence"/>
</dbReference>
<keyword evidence="1" id="KW-0812">Transmembrane</keyword>
<accession>A0A1A9UZ79</accession>
<proteinExistence type="predicted"/>
<sequence length="243" mass="27423">MIYQYTLNTAFMFLQISESVVFLLVIIGFWTLIRASLVAFCTRSNLLLCFNLYQFYKLFLQTKTGVAEVAKDLAALTANFNNCSALFNELKAPNITKDKVGPANSRFSGFELNQYILITKLTSLGREAQSKQQERESAPSSGAGNVSLNLAEPTIAAPLIAVECNLFHSQFTLLRLKRVSKRQRSTPFRGNSWMFVSFSADVLPYVVIPCTNRWFELYSIVIVKSQSYSLKKGIFQQSFNNNV</sequence>
<protein>
    <submittedName>
        <fullName evidence="2">Uncharacterized protein</fullName>
    </submittedName>
</protein>
<keyword evidence="1" id="KW-1133">Transmembrane helix</keyword>
<name>A0A1A9UZ79_GLOAU</name>
<evidence type="ECO:0000313" key="3">
    <source>
        <dbReference type="Proteomes" id="UP000078200"/>
    </source>
</evidence>
<keyword evidence="3" id="KW-1185">Reference proteome</keyword>
<feature type="transmembrane region" description="Helical" evidence="1">
    <location>
        <begin position="12"/>
        <end position="33"/>
    </location>
</feature>
<dbReference type="EnsemblMetazoa" id="GAUT020538-RA">
    <property type="protein sequence ID" value="GAUT020538-PA"/>
    <property type="gene ID" value="GAUT020538"/>
</dbReference>
<organism evidence="2 3">
    <name type="scientific">Glossina austeni</name>
    <name type="common">Savannah tsetse fly</name>
    <dbReference type="NCBI Taxonomy" id="7395"/>
    <lineage>
        <taxon>Eukaryota</taxon>
        <taxon>Metazoa</taxon>
        <taxon>Ecdysozoa</taxon>
        <taxon>Arthropoda</taxon>
        <taxon>Hexapoda</taxon>
        <taxon>Insecta</taxon>
        <taxon>Pterygota</taxon>
        <taxon>Neoptera</taxon>
        <taxon>Endopterygota</taxon>
        <taxon>Diptera</taxon>
        <taxon>Brachycera</taxon>
        <taxon>Muscomorpha</taxon>
        <taxon>Hippoboscoidea</taxon>
        <taxon>Glossinidae</taxon>
        <taxon>Glossina</taxon>
    </lineage>
</organism>
<reference evidence="2" key="1">
    <citation type="submission" date="2020-05" db="UniProtKB">
        <authorList>
            <consortium name="EnsemblMetazoa"/>
        </authorList>
    </citation>
    <scope>IDENTIFICATION</scope>
    <source>
        <strain evidence="2">TTRI</strain>
    </source>
</reference>